<reference evidence="2 3" key="1">
    <citation type="submission" date="2018-11" db="EMBL/GenBank/DDBJ databases">
        <title>Genome sequencing and assembly of Clostridium tagluense strain A121.</title>
        <authorList>
            <person name="Murakami T."/>
            <person name="Segawa T."/>
            <person name="Shcherbakova V.A."/>
            <person name="Mori H."/>
            <person name="Yoshimura Y."/>
        </authorList>
    </citation>
    <scope>NUCLEOTIDE SEQUENCE [LARGE SCALE GENOMIC DNA]</scope>
    <source>
        <strain evidence="2 3">A121</strain>
    </source>
</reference>
<name>A0A401UUH6_9CLOT</name>
<dbReference type="OrthoDB" id="2920780at2"/>
<keyword evidence="3" id="KW-1185">Reference proteome</keyword>
<comment type="caution">
    <text evidence="2">The sequence shown here is derived from an EMBL/GenBank/DDBJ whole genome shotgun (WGS) entry which is preliminary data.</text>
</comment>
<proteinExistence type="predicted"/>
<evidence type="ECO:0000313" key="2">
    <source>
        <dbReference type="EMBL" id="GCD13098.1"/>
    </source>
</evidence>
<protein>
    <submittedName>
        <fullName evidence="2">Uncharacterized protein</fullName>
    </submittedName>
</protein>
<gene>
    <name evidence="2" type="ORF">Ctaglu_47210</name>
</gene>
<evidence type="ECO:0000256" key="1">
    <source>
        <dbReference type="SAM" id="MobiDB-lite"/>
    </source>
</evidence>
<accession>A0A401UUH6</accession>
<sequence length="78" mass="9125">MGIKKISKQEIKEKTEAVKKILDIKGGLYEEWLLEKQTEFINENISFLIEMAGKKEPKETEQIEETKIENNSENKNNI</sequence>
<organism evidence="2 3">
    <name type="scientific">Clostridium tagluense</name>
    <dbReference type="NCBI Taxonomy" id="360422"/>
    <lineage>
        <taxon>Bacteria</taxon>
        <taxon>Bacillati</taxon>
        <taxon>Bacillota</taxon>
        <taxon>Clostridia</taxon>
        <taxon>Eubacteriales</taxon>
        <taxon>Clostridiaceae</taxon>
        <taxon>Clostridium</taxon>
    </lineage>
</organism>
<dbReference type="EMBL" id="BHYK01000057">
    <property type="protein sequence ID" value="GCD13098.1"/>
    <property type="molecule type" value="Genomic_DNA"/>
</dbReference>
<evidence type="ECO:0000313" key="3">
    <source>
        <dbReference type="Proteomes" id="UP000287872"/>
    </source>
</evidence>
<dbReference type="Proteomes" id="UP000287872">
    <property type="component" value="Unassembled WGS sequence"/>
</dbReference>
<dbReference type="AlphaFoldDB" id="A0A401UUH6"/>
<feature type="compositionally biased region" description="Basic and acidic residues" evidence="1">
    <location>
        <begin position="56"/>
        <end position="72"/>
    </location>
</feature>
<dbReference type="RefSeq" id="WP_125006339.1">
    <property type="nucleotide sequence ID" value="NZ_BHYK01000057.1"/>
</dbReference>
<feature type="region of interest" description="Disordered" evidence="1">
    <location>
        <begin position="56"/>
        <end position="78"/>
    </location>
</feature>